<evidence type="ECO:0000313" key="1">
    <source>
        <dbReference type="EMBL" id="KZP30001.1"/>
    </source>
</evidence>
<organism evidence="1 2">
    <name type="scientific">Athelia psychrophila</name>
    <dbReference type="NCBI Taxonomy" id="1759441"/>
    <lineage>
        <taxon>Eukaryota</taxon>
        <taxon>Fungi</taxon>
        <taxon>Dikarya</taxon>
        <taxon>Basidiomycota</taxon>
        <taxon>Agaricomycotina</taxon>
        <taxon>Agaricomycetes</taxon>
        <taxon>Agaricomycetidae</taxon>
        <taxon>Atheliales</taxon>
        <taxon>Atheliaceae</taxon>
        <taxon>Athelia</taxon>
    </lineage>
</organism>
<dbReference type="InterPro" id="IPR015943">
    <property type="entry name" value="WD40/YVTN_repeat-like_dom_sf"/>
</dbReference>
<keyword evidence="2" id="KW-1185">Reference proteome</keyword>
<protein>
    <recommendedName>
        <fullName evidence="3">WD40 repeat-like protein</fullName>
    </recommendedName>
</protein>
<sequence length="135" mass="15035">ALNGQHLLISNLFNGLDLYSLPTMELEHAFTHAITLNVILQVVIISQPHWAVVGGDDRFVRIFDICSGNILFSLMHGEPGHLVWTITTYQDSENLLIAAASSQDDHVVIKIWNFVNPVVSRVMCVLRVTARANCL</sequence>
<accession>A0A166SZ56</accession>
<dbReference type="AlphaFoldDB" id="A0A166SZ56"/>
<feature type="non-terminal residue" evidence="1">
    <location>
        <position position="1"/>
    </location>
</feature>
<evidence type="ECO:0000313" key="2">
    <source>
        <dbReference type="Proteomes" id="UP000076532"/>
    </source>
</evidence>
<dbReference type="Proteomes" id="UP000076532">
    <property type="component" value="Unassembled WGS sequence"/>
</dbReference>
<dbReference type="Gene3D" id="2.130.10.10">
    <property type="entry name" value="YVTN repeat-like/Quinoprotein amine dehydrogenase"/>
    <property type="match status" value="1"/>
</dbReference>
<dbReference type="SUPFAM" id="SSF50978">
    <property type="entry name" value="WD40 repeat-like"/>
    <property type="match status" value="1"/>
</dbReference>
<proteinExistence type="predicted"/>
<dbReference type="EMBL" id="KV417496">
    <property type="protein sequence ID" value="KZP30001.1"/>
    <property type="molecule type" value="Genomic_DNA"/>
</dbReference>
<dbReference type="InterPro" id="IPR036322">
    <property type="entry name" value="WD40_repeat_dom_sf"/>
</dbReference>
<dbReference type="OrthoDB" id="3238562at2759"/>
<gene>
    <name evidence="1" type="ORF">FIBSPDRAFT_726767</name>
</gene>
<evidence type="ECO:0008006" key="3">
    <source>
        <dbReference type="Google" id="ProtNLM"/>
    </source>
</evidence>
<name>A0A166SZ56_9AGAM</name>
<reference evidence="1 2" key="1">
    <citation type="journal article" date="2016" name="Mol. Biol. Evol.">
        <title>Comparative Genomics of Early-Diverging Mushroom-Forming Fungi Provides Insights into the Origins of Lignocellulose Decay Capabilities.</title>
        <authorList>
            <person name="Nagy L.G."/>
            <person name="Riley R."/>
            <person name="Tritt A."/>
            <person name="Adam C."/>
            <person name="Daum C."/>
            <person name="Floudas D."/>
            <person name="Sun H."/>
            <person name="Yadav J.S."/>
            <person name="Pangilinan J."/>
            <person name="Larsson K.H."/>
            <person name="Matsuura K."/>
            <person name="Barry K."/>
            <person name="Labutti K."/>
            <person name="Kuo R."/>
            <person name="Ohm R.A."/>
            <person name="Bhattacharya S.S."/>
            <person name="Shirouzu T."/>
            <person name="Yoshinaga Y."/>
            <person name="Martin F.M."/>
            <person name="Grigoriev I.V."/>
            <person name="Hibbett D.S."/>
        </authorList>
    </citation>
    <scope>NUCLEOTIDE SEQUENCE [LARGE SCALE GENOMIC DNA]</scope>
    <source>
        <strain evidence="1 2">CBS 109695</strain>
    </source>
</reference>